<dbReference type="GO" id="GO:0019305">
    <property type="term" value="P:dTDP-rhamnose biosynthetic process"/>
    <property type="evidence" value="ECO:0007669"/>
    <property type="project" value="UniProtKB-UniPathway"/>
</dbReference>
<evidence type="ECO:0000256" key="2">
    <source>
        <dbReference type="ARBA" id="ARBA00010944"/>
    </source>
</evidence>
<dbReference type="OrthoDB" id="9803892at2"/>
<dbReference type="Pfam" id="PF04321">
    <property type="entry name" value="RmlD_sub_bind"/>
    <property type="match status" value="1"/>
</dbReference>
<dbReference type="Gene3D" id="3.90.25.10">
    <property type="entry name" value="UDP-galactose 4-epimerase, domain 1"/>
    <property type="match status" value="1"/>
</dbReference>
<evidence type="ECO:0000256" key="5">
    <source>
        <dbReference type="ARBA" id="ARBA00048200"/>
    </source>
</evidence>
<dbReference type="EC" id="1.1.1.133" evidence="3 6"/>
<gene>
    <name evidence="8" type="ORF">SAMN04487891_101525</name>
    <name evidence="9" type="ORF">SAMN05216293_0532</name>
</gene>
<evidence type="ECO:0000313" key="8">
    <source>
        <dbReference type="EMBL" id="SFB70039.1"/>
    </source>
</evidence>
<dbReference type="EMBL" id="FRAT01000001">
    <property type="protein sequence ID" value="SHK17611.1"/>
    <property type="molecule type" value="Genomic_DNA"/>
</dbReference>
<comment type="pathway">
    <text evidence="1 6">Carbohydrate biosynthesis; dTDP-L-rhamnose biosynthesis.</text>
</comment>
<dbReference type="NCBIfam" id="TIGR01214">
    <property type="entry name" value="rmlD"/>
    <property type="match status" value="1"/>
</dbReference>
<keyword evidence="6" id="KW-0521">NADP</keyword>
<evidence type="ECO:0000256" key="1">
    <source>
        <dbReference type="ARBA" id="ARBA00004781"/>
    </source>
</evidence>
<dbReference type="PANTHER" id="PTHR10491">
    <property type="entry name" value="DTDP-4-DEHYDRORHAMNOSE REDUCTASE"/>
    <property type="match status" value="1"/>
</dbReference>
<evidence type="ECO:0000313" key="10">
    <source>
        <dbReference type="Proteomes" id="UP000184031"/>
    </source>
</evidence>
<dbReference type="Gene3D" id="3.40.50.720">
    <property type="entry name" value="NAD(P)-binding Rossmann-like Domain"/>
    <property type="match status" value="1"/>
</dbReference>
<dbReference type="Proteomes" id="UP000198940">
    <property type="component" value="Unassembled WGS sequence"/>
</dbReference>
<comment type="catalytic activity">
    <reaction evidence="5">
        <text>dTDP-beta-L-rhamnose + NADP(+) = dTDP-4-dehydro-beta-L-rhamnose + NADPH + H(+)</text>
        <dbReference type="Rhea" id="RHEA:21796"/>
        <dbReference type="ChEBI" id="CHEBI:15378"/>
        <dbReference type="ChEBI" id="CHEBI:57510"/>
        <dbReference type="ChEBI" id="CHEBI:57783"/>
        <dbReference type="ChEBI" id="CHEBI:58349"/>
        <dbReference type="ChEBI" id="CHEBI:62830"/>
        <dbReference type="EC" id="1.1.1.133"/>
    </reaction>
</comment>
<evidence type="ECO:0000313" key="9">
    <source>
        <dbReference type="EMBL" id="SHK17611.1"/>
    </source>
</evidence>
<accession>A0A1M6QBQ7</accession>
<proteinExistence type="inferred from homology"/>
<sequence length="258" mass="29271">MKRILVTGSAGQMGQTLRELAPFVKDTFFDFRDSSELDITDQEVINSIFQTGNCDYCINCAAYTNVEQAEKTPEPAFAVNAEGAKNLASACKEHGVVLIHVSSDYVFDGAKEGPYTIEDETNPINEYGKSKLKGEQYIRQIWPNHYIIRTSWLYSKKYGHNFYRTIVKKASEGQDLHITDEQIGCPTNTESLASYIIKNLLSGEKSFGTYHVTDGRPMTWYDFAEQILKENSLSDKVNIVLDRNYRTFAKRPRNSVLS</sequence>
<dbReference type="UniPathway" id="UPA00124"/>
<comment type="similarity">
    <text evidence="2 6">Belongs to the dTDP-4-dehydrorhamnose reductase family.</text>
</comment>
<dbReference type="RefSeq" id="WP_072876521.1">
    <property type="nucleotide sequence ID" value="NZ_FOKU01000001.1"/>
</dbReference>
<keyword evidence="6" id="KW-0560">Oxidoreductase</keyword>
<organism evidence="9 10">
    <name type="scientific">Flagellimonas taeanensis</name>
    <dbReference type="NCBI Taxonomy" id="1005926"/>
    <lineage>
        <taxon>Bacteria</taxon>
        <taxon>Pseudomonadati</taxon>
        <taxon>Bacteroidota</taxon>
        <taxon>Flavobacteriia</taxon>
        <taxon>Flavobacteriales</taxon>
        <taxon>Flavobacteriaceae</taxon>
        <taxon>Flagellimonas</taxon>
    </lineage>
</organism>
<dbReference type="PANTHER" id="PTHR10491:SF4">
    <property type="entry name" value="METHIONINE ADENOSYLTRANSFERASE 2 SUBUNIT BETA"/>
    <property type="match status" value="1"/>
</dbReference>
<dbReference type="STRING" id="1055723.SAMN05216293_0532"/>
<feature type="domain" description="RmlD-like substrate binding" evidence="7">
    <location>
        <begin position="3"/>
        <end position="258"/>
    </location>
</feature>
<dbReference type="AlphaFoldDB" id="A0A1M6QBQ7"/>
<dbReference type="EMBL" id="FOKU01000001">
    <property type="protein sequence ID" value="SFB70039.1"/>
    <property type="molecule type" value="Genomic_DNA"/>
</dbReference>
<dbReference type="InterPro" id="IPR005913">
    <property type="entry name" value="dTDP_dehydrorham_reduct"/>
</dbReference>
<evidence type="ECO:0000256" key="4">
    <source>
        <dbReference type="ARBA" id="ARBA00017099"/>
    </source>
</evidence>
<dbReference type="SUPFAM" id="SSF51735">
    <property type="entry name" value="NAD(P)-binding Rossmann-fold domains"/>
    <property type="match status" value="1"/>
</dbReference>
<dbReference type="Proteomes" id="UP000184031">
    <property type="component" value="Unassembled WGS sequence"/>
</dbReference>
<reference evidence="9 10" key="1">
    <citation type="submission" date="2016-11" db="EMBL/GenBank/DDBJ databases">
        <authorList>
            <person name="Varghese N."/>
            <person name="Submissions S."/>
        </authorList>
    </citation>
    <scope>NUCLEOTIDE SEQUENCE [LARGE SCALE GENOMIC DNA]</scope>
    <source>
        <strain evidence="9 10">CGMCC 1.12174</strain>
        <strain evidence="8 11">DSM 26351</strain>
    </source>
</reference>
<dbReference type="GO" id="GO:0005829">
    <property type="term" value="C:cytosol"/>
    <property type="evidence" value="ECO:0007669"/>
    <property type="project" value="TreeGrafter"/>
</dbReference>
<keyword evidence="11" id="KW-1185">Reference proteome</keyword>
<name>A0A1M6QBQ7_9FLAO</name>
<evidence type="ECO:0000256" key="6">
    <source>
        <dbReference type="RuleBase" id="RU364082"/>
    </source>
</evidence>
<dbReference type="CDD" id="cd05254">
    <property type="entry name" value="dTDP_HR_like_SDR_e"/>
    <property type="match status" value="1"/>
</dbReference>
<evidence type="ECO:0000259" key="7">
    <source>
        <dbReference type="Pfam" id="PF04321"/>
    </source>
</evidence>
<evidence type="ECO:0000313" key="11">
    <source>
        <dbReference type="Proteomes" id="UP000198940"/>
    </source>
</evidence>
<dbReference type="InterPro" id="IPR036291">
    <property type="entry name" value="NAD(P)-bd_dom_sf"/>
</dbReference>
<dbReference type="InterPro" id="IPR029903">
    <property type="entry name" value="RmlD-like-bd"/>
</dbReference>
<evidence type="ECO:0000256" key="3">
    <source>
        <dbReference type="ARBA" id="ARBA00012929"/>
    </source>
</evidence>
<comment type="function">
    <text evidence="6">Catalyzes the reduction of dTDP-6-deoxy-L-lyxo-4-hexulose to yield dTDP-L-rhamnose.</text>
</comment>
<comment type="caution">
    <text evidence="9">The sequence shown here is derived from an EMBL/GenBank/DDBJ whole genome shotgun (WGS) entry which is preliminary data.</text>
</comment>
<protein>
    <recommendedName>
        <fullName evidence="4 6">dTDP-4-dehydrorhamnose reductase</fullName>
        <ecNumber evidence="3 6">1.1.1.133</ecNumber>
    </recommendedName>
</protein>
<dbReference type="GO" id="GO:0008831">
    <property type="term" value="F:dTDP-4-dehydrorhamnose reductase activity"/>
    <property type="evidence" value="ECO:0007669"/>
    <property type="project" value="UniProtKB-EC"/>
</dbReference>